<accession>A0A2T3Z3V6</accession>
<protein>
    <submittedName>
        <fullName evidence="1">Uncharacterized protein</fullName>
    </submittedName>
</protein>
<gene>
    <name evidence="1" type="ORF">M441DRAFT_48642</name>
</gene>
<evidence type="ECO:0000313" key="2">
    <source>
        <dbReference type="Proteomes" id="UP000240493"/>
    </source>
</evidence>
<dbReference type="PROSITE" id="PS51257">
    <property type="entry name" value="PROKAR_LIPOPROTEIN"/>
    <property type="match status" value="1"/>
</dbReference>
<evidence type="ECO:0000313" key="1">
    <source>
        <dbReference type="EMBL" id="PTB39484.1"/>
    </source>
</evidence>
<proteinExistence type="predicted"/>
<dbReference type="Proteomes" id="UP000240493">
    <property type="component" value="Unassembled WGS sequence"/>
</dbReference>
<sequence>MRCDGCVGAYLLCDGQIAPLSAVSACAECYSVPSQSIQLPRIWPPGRLLGKLVLRPEFPACLLLKSSLAQIAAKYGPASPAHLQAQSFIRRYSLRFWAESCNGPTAAENTKYIPRFEN</sequence>
<organism evidence="1 2">
    <name type="scientific">Trichoderma asperellum (strain ATCC 204424 / CBS 433.97 / NBRC 101777)</name>
    <dbReference type="NCBI Taxonomy" id="1042311"/>
    <lineage>
        <taxon>Eukaryota</taxon>
        <taxon>Fungi</taxon>
        <taxon>Dikarya</taxon>
        <taxon>Ascomycota</taxon>
        <taxon>Pezizomycotina</taxon>
        <taxon>Sordariomycetes</taxon>
        <taxon>Hypocreomycetidae</taxon>
        <taxon>Hypocreales</taxon>
        <taxon>Hypocreaceae</taxon>
        <taxon>Trichoderma</taxon>
    </lineage>
</organism>
<name>A0A2T3Z3V6_TRIA4</name>
<dbReference type="EMBL" id="KZ679264">
    <property type="protein sequence ID" value="PTB39484.1"/>
    <property type="molecule type" value="Genomic_DNA"/>
</dbReference>
<keyword evidence="2" id="KW-1185">Reference proteome</keyword>
<reference evidence="1 2" key="1">
    <citation type="submission" date="2016-07" db="EMBL/GenBank/DDBJ databases">
        <title>Multiple horizontal gene transfer events from other fungi enriched the ability of initially mycotrophic Trichoderma (Ascomycota) to feed on dead plant biomass.</title>
        <authorList>
            <consortium name="DOE Joint Genome Institute"/>
            <person name="Aerts A."/>
            <person name="Atanasova L."/>
            <person name="Chenthamara K."/>
            <person name="Zhang J."/>
            <person name="Grujic M."/>
            <person name="Henrissat B."/>
            <person name="Kuo A."/>
            <person name="Salamov A."/>
            <person name="Lipzen A."/>
            <person name="Labutti K."/>
            <person name="Barry K."/>
            <person name="Miao Y."/>
            <person name="Rahimi M.J."/>
            <person name="Shen Q."/>
            <person name="Grigoriev I.V."/>
            <person name="Kubicek C.P."/>
            <person name="Druzhinina I.S."/>
        </authorList>
    </citation>
    <scope>NUCLEOTIDE SEQUENCE [LARGE SCALE GENOMIC DNA]</scope>
    <source>
        <strain evidence="1 2">CBS 433.97</strain>
    </source>
</reference>
<dbReference type="AlphaFoldDB" id="A0A2T3Z3V6"/>